<evidence type="ECO:0000256" key="3">
    <source>
        <dbReference type="PROSITE-ProRule" id="PRU00339"/>
    </source>
</evidence>
<dbReference type="Gene3D" id="3.40.50.2000">
    <property type="entry name" value="Glycogen Phosphorylase B"/>
    <property type="match status" value="1"/>
</dbReference>
<dbReference type="PANTHER" id="PTHR44858">
    <property type="entry name" value="TETRATRICOPEPTIDE REPEAT PROTEIN 6"/>
    <property type="match status" value="1"/>
</dbReference>
<dbReference type="InterPro" id="IPR011990">
    <property type="entry name" value="TPR-like_helical_dom_sf"/>
</dbReference>
<accession>A0ABS5UAN4</accession>
<reference evidence="4 5" key="1">
    <citation type="submission" date="2021-05" db="EMBL/GenBank/DDBJ databases">
        <title>The draft genome of Geobacter chapellei DSM 13688.</title>
        <authorList>
            <person name="Xu Z."/>
            <person name="Masuda Y."/>
            <person name="Itoh H."/>
            <person name="Senoo K."/>
        </authorList>
    </citation>
    <scope>NUCLEOTIDE SEQUENCE [LARGE SCALE GENOMIC DNA]</scope>
    <source>
        <strain evidence="4 5">DSM 13688</strain>
    </source>
</reference>
<keyword evidence="2 3" id="KW-0802">TPR repeat</keyword>
<dbReference type="Proteomes" id="UP000784128">
    <property type="component" value="Unassembled WGS sequence"/>
</dbReference>
<evidence type="ECO:0000313" key="5">
    <source>
        <dbReference type="Proteomes" id="UP000784128"/>
    </source>
</evidence>
<sequence>MSENDHQLRMKEIAGDISALGRDLLHAGRVNSAAVQFKKALGLVSDDADATLGLGYCLHQQGRYEEALALYDRLVKVSPGCAAGWNNRGTTLLEMCHYEDAASSFIRALEITPNLHDARIALATSQQALGLVDEALSSCEMVLAAVPEHAEAHWNRSLLLLLKGEYREGWREYEWRWQKRGFTSPQRNFLQPRWNGEPAAGKTILIHAEQGFGDTLQFCRYVPLVAARGMRVVFECHPPLVTLMRSLEGVDQVVSMGEPLPAFDLHLPLMSLPLVFKTELETVPATVPYLNSPTGQTWHGGQIVDKNIKIGLCWAGKRYPDLQRSCPVESLAPLADLDGITWYSLQLSWKDKIPLPINDYTVLFQNFDDTAGLISQLDLVITIDTAVAHLAGALGKPTLLMLPFSADWRWLLDRDDSPWYPTIKILRQKSQKDWSEIILRVKNMLSELQDDILI</sequence>
<dbReference type="Pfam" id="PF13432">
    <property type="entry name" value="TPR_16"/>
    <property type="match status" value="2"/>
</dbReference>
<protein>
    <submittedName>
        <fullName evidence="4">Tetratricopeptide repeat protein</fullName>
    </submittedName>
</protein>
<dbReference type="PROSITE" id="PS50293">
    <property type="entry name" value="TPR_REGION"/>
    <property type="match status" value="1"/>
</dbReference>
<proteinExistence type="predicted"/>
<gene>
    <name evidence="4" type="ORF">KJB30_13120</name>
</gene>
<dbReference type="InterPro" id="IPR050498">
    <property type="entry name" value="Ycf3"/>
</dbReference>
<keyword evidence="5" id="KW-1185">Reference proteome</keyword>
<feature type="repeat" description="TPR" evidence="3">
    <location>
        <begin position="48"/>
        <end position="81"/>
    </location>
</feature>
<dbReference type="Gene3D" id="1.25.40.10">
    <property type="entry name" value="Tetratricopeptide repeat domain"/>
    <property type="match status" value="1"/>
</dbReference>
<dbReference type="Pfam" id="PF01075">
    <property type="entry name" value="Glyco_transf_9"/>
    <property type="match status" value="1"/>
</dbReference>
<dbReference type="PANTHER" id="PTHR44858:SF1">
    <property type="entry name" value="UDP-N-ACETYLGLUCOSAMINE--PEPTIDE N-ACETYLGLUCOSAMINYLTRANSFERASE SPINDLY-RELATED"/>
    <property type="match status" value="1"/>
</dbReference>
<dbReference type="InterPro" id="IPR019734">
    <property type="entry name" value="TPR_rpt"/>
</dbReference>
<comment type="caution">
    <text evidence="4">The sequence shown here is derived from an EMBL/GenBank/DDBJ whole genome shotgun (WGS) entry which is preliminary data.</text>
</comment>
<evidence type="ECO:0000313" key="4">
    <source>
        <dbReference type="EMBL" id="MBT1072732.1"/>
    </source>
</evidence>
<dbReference type="SUPFAM" id="SSF53756">
    <property type="entry name" value="UDP-Glycosyltransferase/glycogen phosphorylase"/>
    <property type="match status" value="1"/>
</dbReference>
<dbReference type="PROSITE" id="PS50005">
    <property type="entry name" value="TPR"/>
    <property type="match status" value="2"/>
</dbReference>
<evidence type="ECO:0000256" key="1">
    <source>
        <dbReference type="ARBA" id="ARBA00022737"/>
    </source>
</evidence>
<dbReference type="EMBL" id="JAHDYS010000012">
    <property type="protein sequence ID" value="MBT1072732.1"/>
    <property type="molecule type" value="Genomic_DNA"/>
</dbReference>
<dbReference type="SMART" id="SM00028">
    <property type="entry name" value="TPR"/>
    <property type="match status" value="4"/>
</dbReference>
<dbReference type="SUPFAM" id="SSF48452">
    <property type="entry name" value="TPR-like"/>
    <property type="match status" value="1"/>
</dbReference>
<feature type="repeat" description="TPR" evidence="3">
    <location>
        <begin position="82"/>
        <end position="115"/>
    </location>
</feature>
<evidence type="ECO:0000256" key="2">
    <source>
        <dbReference type="ARBA" id="ARBA00022803"/>
    </source>
</evidence>
<dbReference type="RefSeq" id="WP_214300020.1">
    <property type="nucleotide sequence ID" value="NZ_JAHDYS010000012.1"/>
</dbReference>
<keyword evidence="1" id="KW-0677">Repeat</keyword>
<name>A0ABS5UAN4_9BACT</name>
<organism evidence="4 5">
    <name type="scientific">Pelotalea chapellei</name>
    <dbReference type="NCBI Taxonomy" id="44671"/>
    <lineage>
        <taxon>Bacteria</taxon>
        <taxon>Pseudomonadati</taxon>
        <taxon>Thermodesulfobacteriota</taxon>
        <taxon>Desulfuromonadia</taxon>
        <taxon>Geobacterales</taxon>
        <taxon>Geobacteraceae</taxon>
        <taxon>Pelotalea</taxon>
    </lineage>
</organism>
<dbReference type="InterPro" id="IPR002201">
    <property type="entry name" value="Glyco_trans_9"/>
</dbReference>